<keyword evidence="6" id="KW-0285">Flavoprotein</keyword>
<accession>A0A380G1X7</accession>
<comment type="catalytic activity">
    <reaction evidence="12">
        <text>3 propionate 3-nitronate + 3 O2 + H2O = 3 3-oxopropanoate + 2 nitrate + nitrite + H2O2 + 3 H(+)</text>
        <dbReference type="Rhea" id="RHEA:57332"/>
        <dbReference type="ChEBI" id="CHEBI:15377"/>
        <dbReference type="ChEBI" id="CHEBI:15378"/>
        <dbReference type="ChEBI" id="CHEBI:15379"/>
        <dbReference type="ChEBI" id="CHEBI:16240"/>
        <dbReference type="ChEBI" id="CHEBI:16301"/>
        <dbReference type="ChEBI" id="CHEBI:17632"/>
        <dbReference type="ChEBI" id="CHEBI:33190"/>
        <dbReference type="ChEBI" id="CHEBI:136067"/>
    </reaction>
</comment>
<evidence type="ECO:0000256" key="4">
    <source>
        <dbReference type="ARBA" id="ARBA00013457"/>
    </source>
</evidence>
<evidence type="ECO:0000256" key="7">
    <source>
        <dbReference type="ARBA" id="ARBA00022643"/>
    </source>
</evidence>
<evidence type="ECO:0000256" key="8">
    <source>
        <dbReference type="ARBA" id="ARBA00022741"/>
    </source>
</evidence>
<protein>
    <recommendedName>
        <fullName evidence="4">Probable nitronate monooxygenase</fullName>
    </recommendedName>
    <alternativeName>
        <fullName evidence="11">Propionate 3-nitronate monooxygenase</fullName>
    </alternativeName>
</protein>
<keyword evidence="9 13" id="KW-0560">Oxidoreductase</keyword>
<reference evidence="13 14" key="1">
    <citation type="submission" date="2018-06" db="EMBL/GenBank/DDBJ databases">
        <authorList>
            <consortium name="Pathogen Informatics"/>
            <person name="Doyle S."/>
        </authorList>
    </citation>
    <scope>NUCLEOTIDE SEQUENCE [LARGE SCALE GENOMIC DNA]</scope>
    <source>
        <strain evidence="13 14">NCTC13830</strain>
    </source>
</reference>
<evidence type="ECO:0000256" key="11">
    <source>
        <dbReference type="ARBA" id="ARBA00031155"/>
    </source>
</evidence>
<keyword evidence="8" id="KW-0547">Nucleotide-binding</keyword>
<evidence type="ECO:0000256" key="5">
    <source>
        <dbReference type="ARBA" id="ARBA00022575"/>
    </source>
</evidence>
<evidence type="ECO:0000256" key="1">
    <source>
        <dbReference type="ARBA" id="ARBA00001917"/>
    </source>
</evidence>
<dbReference type="InterPro" id="IPR013785">
    <property type="entry name" value="Aldolase_TIM"/>
</dbReference>
<keyword evidence="5" id="KW-0216">Detoxification</keyword>
<evidence type="ECO:0000256" key="3">
    <source>
        <dbReference type="ARBA" id="ARBA00009881"/>
    </source>
</evidence>
<dbReference type="PANTHER" id="PTHR42747:SF3">
    <property type="entry name" value="NITRONATE MONOOXYGENASE-RELATED"/>
    <property type="match status" value="1"/>
</dbReference>
<evidence type="ECO:0000313" key="13">
    <source>
        <dbReference type="EMBL" id="SUM44762.1"/>
    </source>
</evidence>
<dbReference type="GO" id="GO:0018580">
    <property type="term" value="F:nitronate monooxygenase activity"/>
    <property type="evidence" value="ECO:0007669"/>
    <property type="project" value="InterPro"/>
</dbReference>
<dbReference type="Gene3D" id="3.20.20.70">
    <property type="entry name" value="Aldolase class I"/>
    <property type="match status" value="1"/>
</dbReference>
<proteinExistence type="inferred from homology"/>
<keyword evidence="7" id="KW-0288">FMN</keyword>
<dbReference type="SUPFAM" id="SSF51412">
    <property type="entry name" value="Inosine monophosphate dehydrogenase (IMPDH)"/>
    <property type="match status" value="1"/>
</dbReference>
<dbReference type="CDD" id="cd04730">
    <property type="entry name" value="NPD_like"/>
    <property type="match status" value="1"/>
</dbReference>
<evidence type="ECO:0000313" key="14">
    <source>
        <dbReference type="Proteomes" id="UP000254047"/>
    </source>
</evidence>
<sequence length="406" mass="44573">MNLYEFSLALIFSRKQQSLLKFGVGNILNKYKYLFYITISTKNREGDVKMWYDNQLTKTLNVQYPIIQAGMAGSTTPELVASVSNKGALGTIGAGYMSAEKLEEEIQSVQALTSKPFGVNLFVPGHNDYSPQQVEHMNAWLKPYRRALNLEEPTVNITEEQQFMNAIKSVIKHQVPVCCFTFGLPEQNIIKKLKQANITLVGTATTVEEAIENERAGMDVVVAQGSEAGGHRGSFLPNPQHQQSLIGTMSLVPQMVDHVSIPVVAAGGIMDGRGIVASLVLGAQGVQMGTAFLTAKESGANNIVKQTILNSVETDTVVTNVFSGKFARGVNNDFVKEMNRYEGEILPYPVQNQLTNSIRKSAASNGNKEWTHIWSGQSPRLATAQHVDQLMDNLVKQVEDLIRIVG</sequence>
<gene>
    <name evidence="13" type="ORF">NCTC13830_02172</name>
</gene>
<dbReference type="Pfam" id="PF03060">
    <property type="entry name" value="NMO"/>
    <property type="match status" value="1"/>
</dbReference>
<dbReference type="Proteomes" id="UP000254047">
    <property type="component" value="Unassembled WGS sequence"/>
</dbReference>
<name>A0A380G1X7_9STAP</name>
<dbReference type="PANTHER" id="PTHR42747">
    <property type="entry name" value="NITRONATE MONOOXYGENASE-RELATED"/>
    <property type="match status" value="1"/>
</dbReference>
<dbReference type="GO" id="GO:0000166">
    <property type="term" value="F:nucleotide binding"/>
    <property type="evidence" value="ECO:0007669"/>
    <property type="project" value="UniProtKB-KW"/>
</dbReference>
<evidence type="ECO:0000256" key="10">
    <source>
        <dbReference type="ARBA" id="ARBA00023033"/>
    </source>
</evidence>
<evidence type="ECO:0000256" key="6">
    <source>
        <dbReference type="ARBA" id="ARBA00022630"/>
    </source>
</evidence>
<dbReference type="GO" id="GO:0009636">
    <property type="term" value="P:response to toxic substance"/>
    <property type="evidence" value="ECO:0007669"/>
    <property type="project" value="UniProtKB-KW"/>
</dbReference>
<organism evidence="13 14">
    <name type="scientific">Staphylococcus petrasii</name>
    <dbReference type="NCBI Taxonomy" id="1276936"/>
    <lineage>
        <taxon>Bacteria</taxon>
        <taxon>Bacillati</taxon>
        <taxon>Bacillota</taxon>
        <taxon>Bacilli</taxon>
        <taxon>Bacillales</taxon>
        <taxon>Staphylococcaceae</taxon>
        <taxon>Staphylococcus</taxon>
    </lineage>
</organism>
<comment type="function">
    <text evidence="2">Nitronate monooxygenase that uses molecular oxygen to catalyze the oxidative denitrification of alkyl nitronates. Acts on propionate 3-nitronate (P3N), the presumed physiological substrate. Probably functions in the detoxification of P3N, a metabolic poison produced by plants and fungi as a defense mechanism.</text>
</comment>
<evidence type="ECO:0000256" key="9">
    <source>
        <dbReference type="ARBA" id="ARBA00023002"/>
    </source>
</evidence>
<evidence type="ECO:0000256" key="12">
    <source>
        <dbReference type="ARBA" id="ARBA00049401"/>
    </source>
</evidence>
<dbReference type="EMBL" id="UHDO01000001">
    <property type="protein sequence ID" value="SUM44762.1"/>
    <property type="molecule type" value="Genomic_DNA"/>
</dbReference>
<evidence type="ECO:0000256" key="2">
    <source>
        <dbReference type="ARBA" id="ARBA00003535"/>
    </source>
</evidence>
<dbReference type="FunFam" id="3.20.20.70:FF:000154">
    <property type="entry name" value="Probable nitronate monooxygenase"/>
    <property type="match status" value="1"/>
</dbReference>
<comment type="similarity">
    <text evidence="3">Belongs to the nitronate monooxygenase family. NMO class I subfamily.</text>
</comment>
<dbReference type="InterPro" id="IPR004136">
    <property type="entry name" value="NMO"/>
</dbReference>
<dbReference type="AlphaFoldDB" id="A0A380G1X7"/>
<comment type="cofactor">
    <cofactor evidence="1">
        <name>FMN</name>
        <dbReference type="ChEBI" id="CHEBI:58210"/>
    </cofactor>
</comment>
<keyword evidence="10" id="KW-0503">Monooxygenase</keyword>